<sequence length="500" mass="55579">MRIVTPAPVSQGFAVVREPGADHPDLDAAKVSLGVLGVVSQVTLQLQPMFKRSVTFLERDDSDLAAQAYGFTNDGSSFTGYPVVGYQHRIQASGSCIDAKDNLLRSSCPWDPRVRSLFFYNTGFSVALSKAPALVADMQRLRDLNPRALCSLDAKMGVLIRYVGASSAYLGKTEDSVNFDFTYYRSYTQGRPRAHSDVIDELEQMALRKYGAVPQWGKNRNFAFDGAIAKYAKSGEFLKVKERYDPDGVFSSEWSDRVLGIDGSPNIVHKSCAIEGLCICSHDSHCAPEQGYYCRPGKVYAEARCLSVVVPFFLASSAPPPPPAPPPYRRAPEVAPATAASTPTPPLPRLCQCLSVVRALLPRLQRTAAASRAAAIPPRTRSSSSYRGVHTHPSGVHYVEISSDDTRLRLGTFKTTHETIRAYDAAAWRLRRPRAQMNFSDARTRQQAQHLAPPPWLVTEEDHRIQRRRECRLLIAEADEHAMVVWRERFPEDFATKNEF</sequence>
<evidence type="ECO:0000256" key="7">
    <source>
        <dbReference type="ARBA" id="ARBA00023163"/>
    </source>
</evidence>
<evidence type="ECO:0000313" key="10">
    <source>
        <dbReference type="EnsemblPlants" id="EMT13118"/>
    </source>
</evidence>
<keyword evidence="5" id="KW-0805">Transcription regulation</keyword>
<evidence type="ECO:0000256" key="6">
    <source>
        <dbReference type="ARBA" id="ARBA00023125"/>
    </source>
</evidence>
<dbReference type="CDD" id="cd00018">
    <property type="entry name" value="AP2"/>
    <property type="match status" value="1"/>
</dbReference>
<comment type="subcellular location">
    <subcellularLocation>
        <location evidence="1">Nucleus</location>
    </subcellularLocation>
</comment>
<feature type="region of interest" description="Disordered" evidence="9">
    <location>
        <begin position="321"/>
        <end position="342"/>
    </location>
</feature>
<dbReference type="Gene3D" id="3.30.730.10">
    <property type="entry name" value="AP2/ERF domain"/>
    <property type="match status" value="1"/>
</dbReference>
<dbReference type="SMART" id="SM00380">
    <property type="entry name" value="AP2"/>
    <property type="match status" value="1"/>
</dbReference>
<dbReference type="InterPro" id="IPR007173">
    <property type="entry name" value="ALO_C"/>
</dbReference>
<keyword evidence="4" id="KW-0560">Oxidoreductase</keyword>
<evidence type="ECO:0000256" key="8">
    <source>
        <dbReference type="ARBA" id="ARBA00023242"/>
    </source>
</evidence>
<evidence type="ECO:0000256" key="5">
    <source>
        <dbReference type="ARBA" id="ARBA00023015"/>
    </source>
</evidence>
<keyword evidence="7" id="KW-0804">Transcription</keyword>
<evidence type="ECO:0000256" key="1">
    <source>
        <dbReference type="ARBA" id="ARBA00004123"/>
    </source>
</evidence>
<dbReference type="InterPro" id="IPR016177">
    <property type="entry name" value="DNA-bd_dom_sf"/>
</dbReference>
<evidence type="ECO:0000256" key="2">
    <source>
        <dbReference type="ARBA" id="ARBA00005147"/>
    </source>
</evidence>
<name>R7W2J7_AEGTA</name>
<proteinExistence type="inferred from homology"/>
<protein>
    <submittedName>
        <fullName evidence="10">Uncharacterized protein</fullName>
    </submittedName>
</protein>
<dbReference type="InterPro" id="IPR036955">
    <property type="entry name" value="AP2/ERF_dom_sf"/>
</dbReference>
<feature type="region of interest" description="Disordered" evidence="9">
    <location>
        <begin position="370"/>
        <end position="389"/>
    </location>
</feature>
<dbReference type="AlphaFoldDB" id="R7W2J7"/>
<evidence type="ECO:0000256" key="4">
    <source>
        <dbReference type="ARBA" id="ARBA00023002"/>
    </source>
</evidence>
<organism evidence="10">
    <name type="scientific">Aegilops tauschii</name>
    <name type="common">Tausch's goatgrass</name>
    <name type="synonym">Aegilops squarrosa</name>
    <dbReference type="NCBI Taxonomy" id="37682"/>
    <lineage>
        <taxon>Eukaryota</taxon>
        <taxon>Viridiplantae</taxon>
        <taxon>Streptophyta</taxon>
        <taxon>Embryophyta</taxon>
        <taxon>Tracheophyta</taxon>
        <taxon>Spermatophyta</taxon>
        <taxon>Magnoliopsida</taxon>
        <taxon>Liliopsida</taxon>
        <taxon>Poales</taxon>
        <taxon>Poaceae</taxon>
        <taxon>BOP clade</taxon>
        <taxon>Pooideae</taxon>
        <taxon>Triticodae</taxon>
        <taxon>Triticeae</taxon>
        <taxon>Triticinae</taxon>
        <taxon>Aegilops</taxon>
    </lineage>
</organism>
<dbReference type="Gene3D" id="3.30.70.2520">
    <property type="match status" value="1"/>
</dbReference>
<feature type="compositionally biased region" description="Low complexity" evidence="9">
    <location>
        <begin position="370"/>
        <end position="385"/>
    </location>
</feature>
<dbReference type="InterPro" id="IPR055154">
    <property type="entry name" value="GULLO2-like_C"/>
</dbReference>
<dbReference type="ExpressionAtlas" id="R7W2J7">
    <property type="expression patterns" value="baseline"/>
</dbReference>
<dbReference type="UniPathway" id="UPA00132"/>
<dbReference type="PANTHER" id="PTHR13878:SF126">
    <property type="entry name" value="FAD-BINDING PCMH-TYPE DOMAIN-CONTAINING PROTEIN"/>
    <property type="match status" value="1"/>
</dbReference>
<feature type="compositionally biased region" description="Low complexity" evidence="9">
    <location>
        <begin position="333"/>
        <end position="342"/>
    </location>
</feature>
<dbReference type="GO" id="GO:0003677">
    <property type="term" value="F:DNA binding"/>
    <property type="evidence" value="ECO:0007669"/>
    <property type="project" value="UniProtKB-KW"/>
</dbReference>
<dbReference type="GO" id="GO:0016020">
    <property type="term" value="C:membrane"/>
    <property type="evidence" value="ECO:0007669"/>
    <property type="project" value="InterPro"/>
</dbReference>
<dbReference type="EnsemblPlants" id="EMT13118">
    <property type="protein sequence ID" value="EMT13118"/>
    <property type="gene ID" value="F775_52297"/>
</dbReference>
<dbReference type="GO" id="GO:0005634">
    <property type="term" value="C:nucleus"/>
    <property type="evidence" value="ECO:0007669"/>
    <property type="project" value="UniProtKB-SubCell"/>
</dbReference>
<dbReference type="SUPFAM" id="SSF54171">
    <property type="entry name" value="DNA-binding domain"/>
    <property type="match status" value="1"/>
</dbReference>
<dbReference type="PROSITE" id="PS51032">
    <property type="entry name" value="AP2_ERF"/>
    <property type="match status" value="1"/>
</dbReference>
<keyword evidence="8" id="KW-0539">Nucleus</keyword>
<evidence type="ECO:0000256" key="9">
    <source>
        <dbReference type="SAM" id="MobiDB-lite"/>
    </source>
</evidence>
<accession>R7W2J7</accession>
<dbReference type="InterPro" id="IPR050432">
    <property type="entry name" value="FAD-linked_Oxidoreductases_BP"/>
</dbReference>
<evidence type="ECO:0000256" key="3">
    <source>
        <dbReference type="ARBA" id="ARBA00005466"/>
    </source>
</evidence>
<reference evidence="10" key="1">
    <citation type="submission" date="2015-06" db="UniProtKB">
        <authorList>
            <consortium name="EnsemblPlants"/>
        </authorList>
    </citation>
    <scope>IDENTIFICATION</scope>
</reference>
<comment type="pathway">
    <text evidence="2">Cofactor biosynthesis; L-ascorbate biosynthesis.</text>
</comment>
<dbReference type="GO" id="GO:0019853">
    <property type="term" value="P:L-ascorbic acid biosynthetic process"/>
    <property type="evidence" value="ECO:0007669"/>
    <property type="project" value="UniProtKB-UniPathway"/>
</dbReference>
<keyword evidence="6" id="KW-0238">DNA-binding</keyword>
<dbReference type="Pfam" id="PF04030">
    <property type="entry name" value="ALO"/>
    <property type="match status" value="1"/>
</dbReference>
<dbReference type="GO" id="GO:0003885">
    <property type="term" value="F:D-arabinono-1,4-lactone oxidase activity"/>
    <property type="evidence" value="ECO:0007669"/>
    <property type="project" value="InterPro"/>
</dbReference>
<dbReference type="GO" id="GO:0003700">
    <property type="term" value="F:DNA-binding transcription factor activity"/>
    <property type="evidence" value="ECO:0007669"/>
    <property type="project" value="InterPro"/>
</dbReference>
<dbReference type="Pfam" id="PF22906">
    <property type="entry name" value="GULLO2-like_3rd"/>
    <property type="match status" value="1"/>
</dbReference>
<comment type="similarity">
    <text evidence="3">Belongs to the oxygen-dependent FAD-linked oxidoreductase family.</text>
</comment>
<dbReference type="InterPro" id="IPR001471">
    <property type="entry name" value="AP2/ERF_dom"/>
</dbReference>
<dbReference type="PANTHER" id="PTHR13878">
    <property type="entry name" value="GULONOLACTONE OXIDASE"/>
    <property type="match status" value="1"/>
</dbReference>